<evidence type="ECO:0000256" key="8">
    <source>
        <dbReference type="ARBA" id="ARBA00023192"/>
    </source>
</evidence>
<keyword evidence="7 10" id="KW-0663">Pyridoxal phosphate</keyword>
<dbReference type="CDD" id="cd01561">
    <property type="entry name" value="CBS_like"/>
    <property type="match status" value="1"/>
</dbReference>
<name>A0AAV1TME1_9STRA</name>
<evidence type="ECO:0000256" key="11">
    <source>
        <dbReference type="PIRSR" id="PIRSR605856-51"/>
    </source>
</evidence>
<dbReference type="InterPro" id="IPR005856">
    <property type="entry name" value="Cys_synth"/>
</dbReference>
<evidence type="ECO:0000256" key="4">
    <source>
        <dbReference type="ARBA" id="ARBA00012681"/>
    </source>
</evidence>
<dbReference type="GO" id="GO:0005737">
    <property type="term" value="C:cytoplasm"/>
    <property type="evidence" value="ECO:0007669"/>
    <property type="project" value="UniProtKB-ARBA"/>
</dbReference>
<evidence type="ECO:0000256" key="5">
    <source>
        <dbReference type="ARBA" id="ARBA00022605"/>
    </source>
</evidence>
<evidence type="ECO:0000313" key="14">
    <source>
        <dbReference type="EMBL" id="CAK7923551.1"/>
    </source>
</evidence>
<evidence type="ECO:0000256" key="1">
    <source>
        <dbReference type="ARBA" id="ARBA00001933"/>
    </source>
</evidence>
<feature type="binding site" evidence="10">
    <location>
        <position position="305"/>
    </location>
    <ligand>
        <name>pyridoxal 5'-phosphate</name>
        <dbReference type="ChEBI" id="CHEBI:597326"/>
    </ligand>
</feature>
<reference evidence="14" key="1">
    <citation type="submission" date="2024-01" db="EMBL/GenBank/DDBJ databases">
        <authorList>
            <person name="Webb A."/>
        </authorList>
    </citation>
    <scope>NUCLEOTIDE SEQUENCE</scope>
    <source>
        <strain evidence="14">Pm1</strain>
    </source>
</reference>
<evidence type="ECO:0000256" key="9">
    <source>
        <dbReference type="ARBA" id="ARBA00047931"/>
    </source>
</evidence>
<keyword evidence="5 12" id="KW-0028">Amino-acid biosynthesis</keyword>
<comment type="similarity">
    <text evidence="3 12">Belongs to the cysteine synthase/cystathionine beta-synthase family.</text>
</comment>
<dbReference type="Pfam" id="PF00291">
    <property type="entry name" value="PALP"/>
    <property type="match status" value="1"/>
</dbReference>
<dbReference type="GO" id="GO:0004124">
    <property type="term" value="F:cysteine synthase activity"/>
    <property type="evidence" value="ECO:0007669"/>
    <property type="project" value="UniProtKB-UniRule"/>
</dbReference>
<evidence type="ECO:0000256" key="12">
    <source>
        <dbReference type="RuleBase" id="RU003985"/>
    </source>
</evidence>
<sequence>MSMLDKNAQSSKSRLNLKMAMGTLPFRRSRALLRATRSLHIANDMTELIGNTPLVYLNHVTEGCHAKIAVKCEFMEPCASVKDRIGLSMIKDAEKSGRLTKSHRIIEPTSGNTGIGLAFTAAVRGYDLTLVMPDTMSTERRILLKAFGCDVVLTPGAKGMTGAVAKAEELVKNEAGKALTLGQFDNPANPQIHFETTGPEVWRDTDGQVDFFVAGVGTGGTLTGTARYLKPKKPSVQIVAVEPEESPVLSGGNPSPHKIQGIGAGFVPGVLERDLIDEVMTASGPESFAMTKRLALEEGILVGPSSGAAVVASLELARRLENKDKLIVTILPSFGERYLSSPLFEKEREFAANLRTSELP</sequence>
<dbReference type="InterPro" id="IPR001926">
    <property type="entry name" value="TrpB-like_PALP"/>
</dbReference>
<proteinExistence type="inferred from homology"/>
<evidence type="ECO:0000256" key="7">
    <source>
        <dbReference type="ARBA" id="ARBA00022898"/>
    </source>
</evidence>
<evidence type="ECO:0000256" key="6">
    <source>
        <dbReference type="ARBA" id="ARBA00022679"/>
    </source>
</evidence>
<dbReference type="AlphaFoldDB" id="A0AAV1TME1"/>
<protein>
    <recommendedName>
        <fullName evidence="4 12">Cysteine synthase</fullName>
        <ecNumber evidence="4 12">2.5.1.47</ecNumber>
    </recommendedName>
</protein>
<evidence type="ECO:0000313" key="15">
    <source>
        <dbReference type="Proteomes" id="UP001162060"/>
    </source>
</evidence>
<dbReference type="Gene3D" id="3.40.50.1100">
    <property type="match status" value="2"/>
</dbReference>
<feature type="binding site" evidence="10">
    <location>
        <begin position="217"/>
        <end position="221"/>
    </location>
    <ligand>
        <name>pyridoxal 5'-phosphate</name>
        <dbReference type="ChEBI" id="CHEBI:597326"/>
    </ligand>
</feature>
<evidence type="ECO:0000256" key="10">
    <source>
        <dbReference type="PIRSR" id="PIRSR605856-50"/>
    </source>
</evidence>
<feature type="binding site" evidence="10">
    <location>
        <position position="112"/>
    </location>
    <ligand>
        <name>pyridoxal 5'-phosphate</name>
        <dbReference type="ChEBI" id="CHEBI:597326"/>
    </ligand>
</feature>
<gene>
    <name evidence="14" type="ORF">PM001_LOCUS8701</name>
</gene>
<keyword evidence="6 12" id="KW-0808">Transferase</keyword>
<evidence type="ECO:0000259" key="13">
    <source>
        <dbReference type="Pfam" id="PF00291"/>
    </source>
</evidence>
<comment type="caution">
    <text evidence="14">The sequence shown here is derived from an EMBL/GenBank/DDBJ whole genome shotgun (WGS) entry which is preliminary data.</text>
</comment>
<comment type="catalytic activity">
    <reaction evidence="9 12">
        <text>O-acetyl-L-serine + hydrogen sulfide = L-cysteine + acetate</text>
        <dbReference type="Rhea" id="RHEA:14829"/>
        <dbReference type="ChEBI" id="CHEBI:29919"/>
        <dbReference type="ChEBI" id="CHEBI:30089"/>
        <dbReference type="ChEBI" id="CHEBI:35235"/>
        <dbReference type="ChEBI" id="CHEBI:58340"/>
        <dbReference type="EC" id="2.5.1.47"/>
    </reaction>
</comment>
<keyword evidence="8 12" id="KW-0198">Cysteine biosynthesis</keyword>
<dbReference type="InterPro" id="IPR005859">
    <property type="entry name" value="CysK"/>
</dbReference>
<feature type="domain" description="Tryptophan synthase beta chain-like PALP" evidence="13">
    <location>
        <begin position="46"/>
        <end position="332"/>
    </location>
</feature>
<dbReference type="SUPFAM" id="SSF53686">
    <property type="entry name" value="Tryptophan synthase beta subunit-like PLP-dependent enzymes"/>
    <property type="match status" value="1"/>
</dbReference>
<dbReference type="PANTHER" id="PTHR10314">
    <property type="entry name" value="CYSTATHIONINE BETA-SYNTHASE"/>
    <property type="match status" value="1"/>
</dbReference>
<comment type="cofactor">
    <cofactor evidence="1 10 12">
        <name>pyridoxal 5'-phosphate</name>
        <dbReference type="ChEBI" id="CHEBI:597326"/>
    </cofactor>
</comment>
<feature type="modified residue" description="N6-(pyridoxal phosphate)lysine" evidence="11">
    <location>
        <position position="82"/>
    </location>
</feature>
<organism evidence="14 15">
    <name type="scientific">Peronospora matthiolae</name>
    <dbReference type="NCBI Taxonomy" id="2874970"/>
    <lineage>
        <taxon>Eukaryota</taxon>
        <taxon>Sar</taxon>
        <taxon>Stramenopiles</taxon>
        <taxon>Oomycota</taxon>
        <taxon>Peronosporomycetes</taxon>
        <taxon>Peronosporales</taxon>
        <taxon>Peronosporaceae</taxon>
        <taxon>Peronospora</taxon>
    </lineage>
</organism>
<dbReference type="EC" id="2.5.1.47" evidence="4 12"/>
<dbReference type="InterPro" id="IPR050214">
    <property type="entry name" value="Cys_Synth/Cystath_Beta-Synth"/>
</dbReference>
<dbReference type="InterPro" id="IPR036052">
    <property type="entry name" value="TrpB-like_PALP_sf"/>
</dbReference>
<dbReference type="NCBIfam" id="TIGR01139">
    <property type="entry name" value="cysK"/>
    <property type="match status" value="1"/>
</dbReference>
<dbReference type="NCBIfam" id="TIGR01136">
    <property type="entry name" value="cysKM"/>
    <property type="match status" value="1"/>
</dbReference>
<evidence type="ECO:0000256" key="2">
    <source>
        <dbReference type="ARBA" id="ARBA00004962"/>
    </source>
</evidence>
<dbReference type="InterPro" id="IPR001216">
    <property type="entry name" value="P-phosphate_BS"/>
</dbReference>
<dbReference type="EMBL" id="CAKLBY020000069">
    <property type="protein sequence ID" value="CAK7923551.1"/>
    <property type="molecule type" value="Genomic_DNA"/>
</dbReference>
<dbReference type="PROSITE" id="PS00901">
    <property type="entry name" value="CYS_SYNTHASE"/>
    <property type="match status" value="1"/>
</dbReference>
<evidence type="ECO:0000256" key="3">
    <source>
        <dbReference type="ARBA" id="ARBA00007103"/>
    </source>
</evidence>
<dbReference type="GO" id="GO:0006535">
    <property type="term" value="P:cysteine biosynthetic process from serine"/>
    <property type="evidence" value="ECO:0007669"/>
    <property type="project" value="UniProtKB-UniRule"/>
</dbReference>
<dbReference type="Proteomes" id="UP001162060">
    <property type="component" value="Unassembled WGS sequence"/>
</dbReference>
<dbReference type="FunFam" id="3.40.50.1100:FF:000067">
    <property type="entry name" value="Cysteine synthase"/>
    <property type="match status" value="1"/>
</dbReference>
<comment type="pathway">
    <text evidence="2">Amino-acid biosynthesis; L-cysteine biosynthesis; L-cysteine from L-serine: step 2/2.</text>
</comment>
<accession>A0AAV1TME1</accession>